<evidence type="ECO:0000313" key="2">
    <source>
        <dbReference type="EMBL" id="GAA0619046.1"/>
    </source>
</evidence>
<dbReference type="SUPFAM" id="SSF47598">
    <property type="entry name" value="Ribbon-helix-helix"/>
    <property type="match status" value="1"/>
</dbReference>
<gene>
    <name evidence="2" type="ORF">GCM10009547_21810</name>
</gene>
<dbReference type="RefSeq" id="WP_344604562.1">
    <property type="nucleotide sequence ID" value="NZ_BAAAHE010000016.1"/>
</dbReference>
<dbReference type="Proteomes" id="UP001500957">
    <property type="component" value="Unassembled WGS sequence"/>
</dbReference>
<dbReference type="InterPro" id="IPR002145">
    <property type="entry name" value="CopG"/>
</dbReference>
<protein>
    <recommendedName>
        <fullName evidence="1">Ribbon-helix-helix protein CopG domain-containing protein</fullName>
    </recommendedName>
</protein>
<keyword evidence="3" id="KW-1185">Reference proteome</keyword>
<proteinExistence type="predicted"/>
<sequence length="65" mass="7561">MAMTLRLDEDETEALRRTAEAEGRSMQEVAREAIRLYVSGREERMKAMFERIATEDADLLDRLGR</sequence>
<dbReference type="EMBL" id="BAAAHE010000016">
    <property type="protein sequence ID" value="GAA0619046.1"/>
    <property type="molecule type" value="Genomic_DNA"/>
</dbReference>
<reference evidence="2 3" key="1">
    <citation type="journal article" date="2019" name="Int. J. Syst. Evol. Microbiol.">
        <title>The Global Catalogue of Microorganisms (GCM) 10K type strain sequencing project: providing services to taxonomists for standard genome sequencing and annotation.</title>
        <authorList>
            <consortium name="The Broad Institute Genomics Platform"/>
            <consortium name="The Broad Institute Genome Sequencing Center for Infectious Disease"/>
            <person name="Wu L."/>
            <person name="Ma J."/>
        </authorList>
    </citation>
    <scope>NUCLEOTIDE SEQUENCE [LARGE SCALE GENOMIC DNA]</scope>
    <source>
        <strain evidence="2 3">JCM 10671</strain>
    </source>
</reference>
<comment type="caution">
    <text evidence="2">The sequence shown here is derived from an EMBL/GenBank/DDBJ whole genome shotgun (WGS) entry which is preliminary data.</text>
</comment>
<accession>A0ABN1GTG4</accession>
<evidence type="ECO:0000259" key="1">
    <source>
        <dbReference type="Pfam" id="PF01402"/>
    </source>
</evidence>
<organism evidence="2 3">
    <name type="scientific">Sporichthya brevicatena</name>
    <dbReference type="NCBI Taxonomy" id="171442"/>
    <lineage>
        <taxon>Bacteria</taxon>
        <taxon>Bacillati</taxon>
        <taxon>Actinomycetota</taxon>
        <taxon>Actinomycetes</taxon>
        <taxon>Sporichthyales</taxon>
        <taxon>Sporichthyaceae</taxon>
        <taxon>Sporichthya</taxon>
    </lineage>
</organism>
<dbReference type="Pfam" id="PF01402">
    <property type="entry name" value="RHH_1"/>
    <property type="match status" value="1"/>
</dbReference>
<name>A0ABN1GTG4_9ACTN</name>
<dbReference type="InterPro" id="IPR010985">
    <property type="entry name" value="Ribbon_hlx_hlx"/>
</dbReference>
<feature type="domain" description="Ribbon-helix-helix protein CopG" evidence="1">
    <location>
        <begin position="4"/>
        <end position="38"/>
    </location>
</feature>
<evidence type="ECO:0000313" key="3">
    <source>
        <dbReference type="Proteomes" id="UP001500957"/>
    </source>
</evidence>